<keyword evidence="2" id="KW-1185">Reference proteome</keyword>
<sequence>MHKNDGALFVPSAAAAKEKARQGMSALAEPQEQSTSISIGSRLVRSCSTNTILRLRLARFSRPSSSLRAAMASSLSSAQIQPQSSPPAPGLAQSTEADVTLQHLQLPPIEPLPPLTIPTPFLPLSETIAPVIPVRVRPPLSVLSMPDDDAKDWKTMASARQHSSGSLRRERPPSVYDHPLSPGIATGQSENFIAAPAITPRRSRRSSATSGSHSFLSNSSPSSSPLPSPSSISEVPLTSSSPISDTSSTASGSSTRKYHHRRNPAILKNSISVNYTPVLPARASVRRSYYNTSVDSIQAIQRPLGNVSGEEALQSDGVDESHLGRAKTADAEIVKPSETPEDEPQSSSQQQQIRLVKSSSIRIYEGPGENDLPDVPIFLERPTISSSRTFSRLGLGLRLSRMSRSSPDLRSQYQAGLPSQGDTIPLPDIPVRPATSNSAASTSDSSTSSVAKPHTLKSYKSLPRLKNFAKKAGVTAANVANAPRRASRSASPLHHFGMGLGGPLQDTTIALVPPLPEKFLQKSESNVDGAAWQVFATGTANHDTSPWQGPSSSAHTPKNSTTPALAAEQLPSPPANDSVVSVERPKEESPATPTNATIQRIDSEVFYTARSTLANSPQSTRPASPATVKTAKVPISASTEAILVEAPSTPNAVDDSELKSKWKRIRLIRELVDTEIAYLSDLKVIEKYYRASALRQTFITKGDVLEIFGNLSAILEFTQEFCISLRSAGASAMRHGNGQEEKVEDASVLDEQESFVGDTFIQAIPQLEKVYKVYCHSHEFSIQRLHRLATNNPTQMARWLDACRQASVSRTNAWSLESLLIKPVQRLMKYPLLLKFLAECTPVSHPDKISLDKAAIDIQRVADRTNEEKGRTDFPTSGPADITELRKGVTKGLVRSTEKLRQTVANSDRHEFIDRSYDILVDRFRRRHMELRIVVESFNSCFQVCASSIEKLFTLASSFDEWAKLPVAKISASSSGSGTVPYPEIEAQWRSFRRTITDLHDHDLNLFRSAFVSHVISPLEHVLDLFDRPLKAMSKRNRKAADYRRYLGLRERGVVPDKTVVALAESYLALNGTLIKEIPKFLDLVDEMVQAVLKNWVDVQAQWYINCTRRIREYCTKNFADMPYRESTSIEDLETTFLMQFSALDGVLKSHGIFNGDLHQFLQALDSEADIPGMYSSRSLESVHSPVISSGGFGSKRGNSTPKLKSNGIGDRTPPLPSHGWVRSVSSSSSASQCLTTVSDSAMRSDAASKKRSALTSPSVASLVSAPHKSRPGRNLH</sequence>
<evidence type="ECO:0000313" key="1">
    <source>
        <dbReference type="EMBL" id="KAK9239343.1"/>
    </source>
</evidence>
<protein>
    <submittedName>
        <fullName evidence="1">Uncharacterized protein</fullName>
    </submittedName>
</protein>
<accession>A0ACC3T5X2</accession>
<comment type="caution">
    <text evidence="1">The sequence shown here is derived from an EMBL/GenBank/DDBJ whole genome shotgun (WGS) entry which is preliminary data.</text>
</comment>
<dbReference type="Proteomes" id="UP001433508">
    <property type="component" value="Unassembled WGS sequence"/>
</dbReference>
<reference evidence="2" key="1">
    <citation type="journal article" date="2024" name="Front. Bioeng. Biotechnol.">
        <title>Genome-scale model development and genomic sequencing of the oleaginous clade Lipomyces.</title>
        <authorList>
            <person name="Czajka J.J."/>
            <person name="Han Y."/>
            <person name="Kim J."/>
            <person name="Mondo S.J."/>
            <person name="Hofstad B.A."/>
            <person name="Robles A."/>
            <person name="Haridas S."/>
            <person name="Riley R."/>
            <person name="LaButti K."/>
            <person name="Pangilinan J."/>
            <person name="Andreopoulos W."/>
            <person name="Lipzen A."/>
            <person name="Yan J."/>
            <person name="Wang M."/>
            <person name="Ng V."/>
            <person name="Grigoriev I.V."/>
            <person name="Spatafora J.W."/>
            <person name="Magnuson J.K."/>
            <person name="Baker S.E."/>
            <person name="Pomraning K.R."/>
        </authorList>
    </citation>
    <scope>NUCLEOTIDE SEQUENCE [LARGE SCALE GENOMIC DNA]</scope>
    <source>
        <strain evidence="2">CBS 7786</strain>
    </source>
</reference>
<name>A0ACC3T5X2_LIPKO</name>
<gene>
    <name evidence="1" type="ORF">V1525DRAFT_372929</name>
</gene>
<dbReference type="EMBL" id="MU971347">
    <property type="protein sequence ID" value="KAK9239343.1"/>
    <property type="molecule type" value="Genomic_DNA"/>
</dbReference>
<proteinExistence type="predicted"/>
<evidence type="ECO:0000313" key="2">
    <source>
        <dbReference type="Proteomes" id="UP001433508"/>
    </source>
</evidence>
<organism evidence="1 2">
    <name type="scientific">Lipomyces kononenkoae</name>
    <name type="common">Yeast</name>
    <dbReference type="NCBI Taxonomy" id="34357"/>
    <lineage>
        <taxon>Eukaryota</taxon>
        <taxon>Fungi</taxon>
        <taxon>Dikarya</taxon>
        <taxon>Ascomycota</taxon>
        <taxon>Saccharomycotina</taxon>
        <taxon>Lipomycetes</taxon>
        <taxon>Lipomycetales</taxon>
        <taxon>Lipomycetaceae</taxon>
        <taxon>Lipomyces</taxon>
    </lineage>
</organism>